<dbReference type="InterPro" id="IPR013083">
    <property type="entry name" value="Znf_RING/FYVE/PHD"/>
</dbReference>
<accession>A0A6A5VFS9</accession>
<evidence type="ECO:0000313" key="2">
    <source>
        <dbReference type="Proteomes" id="UP000800036"/>
    </source>
</evidence>
<dbReference type="AlphaFoldDB" id="A0A6A5VFS9"/>
<dbReference type="EMBL" id="ML976670">
    <property type="protein sequence ID" value="KAF1975570.1"/>
    <property type="molecule type" value="Genomic_DNA"/>
</dbReference>
<reference evidence="1" key="1">
    <citation type="journal article" date="2020" name="Stud. Mycol.">
        <title>101 Dothideomycetes genomes: a test case for predicting lifestyles and emergence of pathogens.</title>
        <authorList>
            <person name="Haridas S."/>
            <person name="Albert R."/>
            <person name="Binder M."/>
            <person name="Bloem J."/>
            <person name="Labutti K."/>
            <person name="Salamov A."/>
            <person name="Andreopoulos B."/>
            <person name="Baker S."/>
            <person name="Barry K."/>
            <person name="Bills G."/>
            <person name="Bluhm B."/>
            <person name="Cannon C."/>
            <person name="Castanera R."/>
            <person name="Culley D."/>
            <person name="Daum C."/>
            <person name="Ezra D."/>
            <person name="Gonzalez J."/>
            <person name="Henrissat B."/>
            <person name="Kuo A."/>
            <person name="Liang C."/>
            <person name="Lipzen A."/>
            <person name="Lutzoni F."/>
            <person name="Magnuson J."/>
            <person name="Mondo S."/>
            <person name="Nolan M."/>
            <person name="Ohm R."/>
            <person name="Pangilinan J."/>
            <person name="Park H.-J."/>
            <person name="Ramirez L."/>
            <person name="Alfaro M."/>
            <person name="Sun H."/>
            <person name="Tritt A."/>
            <person name="Yoshinaga Y."/>
            <person name="Zwiers L.-H."/>
            <person name="Turgeon B."/>
            <person name="Goodwin S."/>
            <person name="Spatafora J."/>
            <person name="Crous P."/>
            <person name="Grigoriev I."/>
        </authorList>
    </citation>
    <scope>NUCLEOTIDE SEQUENCE</scope>
    <source>
        <strain evidence="1">CBS 107.79</strain>
    </source>
</reference>
<dbReference type="Proteomes" id="UP000800036">
    <property type="component" value="Unassembled WGS sequence"/>
</dbReference>
<sequence>MTLSTKYEFIAHHLHNCEAPAGINCTICQEQADNSEQATRIDHANGSSCFFHKECALAWFNSVDEANVVQRTRAQCPNDRIELFQPARIIPARFIWTAEINAAYRSDDLSLEEMANRADAALRVIRSTRANLETVRGIVEDYHERIYWRQAAATHYEALLAAEDNPEYNALGRELRDEVDQWTTEYAQMVASLRRSDIARVRRHITELEVLGITDPQIPRIENRVRQAEDLLNDPALAQILASDNVAVGLAQGSWAGDLLMWYEIIVLDIAWLQELRNAHNSTPVQGLRADAPLLDLSEANLQQLETAPANLE</sequence>
<evidence type="ECO:0000313" key="1">
    <source>
        <dbReference type="EMBL" id="KAF1975570.1"/>
    </source>
</evidence>
<protein>
    <submittedName>
        <fullName evidence="1">Uncharacterized protein</fullName>
    </submittedName>
</protein>
<organism evidence="1 2">
    <name type="scientific">Bimuria novae-zelandiae CBS 107.79</name>
    <dbReference type="NCBI Taxonomy" id="1447943"/>
    <lineage>
        <taxon>Eukaryota</taxon>
        <taxon>Fungi</taxon>
        <taxon>Dikarya</taxon>
        <taxon>Ascomycota</taxon>
        <taxon>Pezizomycotina</taxon>
        <taxon>Dothideomycetes</taxon>
        <taxon>Pleosporomycetidae</taxon>
        <taxon>Pleosporales</taxon>
        <taxon>Massarineae</taxon>
        <taxon>Didymosphaeriaceae</taxon>
        <taxon>Bimuria</taxon>
    </lineage>
</organism>
<gene>
    <name evidence="1" type="ORF">BU23DRAFT_633750</name>
</gene>
<dbReference type="Gene3D" id="3.30.40.10">
    <property type="entry name" value="Zinc/RING finger domain, C3HC4 (zinc finger)"/>
    <property type="match status" value="1"/>
</dbReference>
<keyword evidence="2" id="KW-1185">Reference proteome</keyword>
<proteinExistence type="predicted"/>
<dbReference type="OrthoDB" id="8062037at2759"/>
<name>A0A6A5VFS9_9PLEO</name>